<protein>
    <recommendedName>
        <fullName evidence="3">Prolyl endopeptidase</fullName>
        <ecNumber evidence="3">3.4.21.-</ecNumber>
    </recommendedName>
</protein>
<dbReference type="InterPro" id="IPR029058">
    <property type="entry name" value="AB_hydrolase_fold"/>
</dbReference>
<dbReference type="Pfam" id="PF00326">
    <property type="entry name" value="Peptidase_S9"/>
    <property type="match status" value="1"/>
</dbReference>
<keyword evidence="8" id="KW-1185">Reference proteome</keyword>
<dbReference type="SUPFAM" id="SSF82171">
    <property type="entry name" value="DPP6 N-terminal domain-like"/>
    <property type="match status" value="2"/>
</dbReference>
<feature type="signal peptide" evidence="5">
    <location>
        <begin position="1"/>
        <end position="18"/>
    </location>
</feature>
<keyword evidence="2 3" id="KW-0378">Hydrolase</keyword>
<dbReference type="Gene3D" id="3.40.50.1820">
    <property type="entry name" value="alpha/beta hydrolase"/>
    <property type="match status" value="1"/>
</dbReference>
<comment type="similarity">
    <text evidence="1 3">Belongs to the peptidase S9A family.</text>
</comment>
<dbReference type="EC" id="3.4.21.-" evidence="3"/>
<evidence type="ECO:0000256" key="2">
    <source>
        <dbReference type="ARBA" id="ARBA00022801"/>
    </source>
</evidence>
<proteinExistence type="inferred from homology"/>
<name>A0AAD8XY02_9STRA</name>
<dbReference type="PANTHER" id="PTHR42776">
    <property type="entry name" value="SERINE PEPTIDASE S9 FAMILY MEMBER"/>
    <property type="match status" value="1"/>
</dbReference>
<evidence type="ECO:0000256" key="5">
    <source>
        <dbReference type="SAM" id="SignalP"/>
    </source>
</evidence>
<dbReference type="InterPro" id="IPR011042">
    <property type="entry name" value="6-blade_b-propeller_TolB-like"/>
</dbReference>
<gene>
    <name evidence="7" type="ORF">QTG54_013473</name>
</gene>
<accession>A0AAD8XY02</accession>
<dbReference type="InterPro" id="IPR002470">
    <property type="entry name" value="Peptidase_S9A"/>
</dbReference>
<dbReference type="InterPro" id="IPR001375">
    <property type="entry name" value="Peptidase_S9_cat"/>
</dbReference>
<dbReference type="SUPFAM" id="SSF53474">
    <property type="entry name" value="alpha/beta-Hydrolases"/>
    <property type="match status" value="1"/>
</dbReference>
<evidence type="ECO:0000256" key="3">
    <source>
        <dbReference type="RuleBase" id="RU368024"/>
    </source>
</evidence>
<dbReference type="PANTHER" id="PTHR42776:SF27">
    <property type="entry name" value="DIPEPTIDYL PEPTIDASE FAMILY MEMBER 6"/>
    <property type="match status" value="1"/>
</dbReference>
<dbReference type="EMBL" id="JATAAI010000032">
    <property type="protein sequence ID" value="KAK1735767.1"/>
    <property type="molecule type" value="Genomic_DNA"/>
</dbReference>
<dbReference type="GO" id="GO:0006508">
    <property type="term" value="P:proteolysis"/>
    <property type="evidence" value="ECO:0007669"/>
    <property type="project" value="UniProtKB-KW"/>
</dbReference>
<comment type="caution">
    <text evidence="7">The sequence shown here is derived from an EMBL/GenBank/DDBJ whole genome shotgun (WGS) entry which is preliminary data.</text>
</comment>
<dbReference type="PRINTS" id="PR00862">
    <property type="entry name" value="PROLIGOPTASE"/>
</dbReference>
<feature type="region of interest" description="Disordered" evidence="4">
    <location>
        <begin position="23"/>
        <end position="44"/>
    </location>
</feature>
<dbReference type="GO" id="GO:0004252">
    <property type="term" value="F:serine-type endopeptidase activity"/>
    <property type="evidence" value="ECO:0007669"/>
    <property type="project" value="UniProtKB-UniRule"/>
</dbReference>
<feature type="chain" id="PRO_5041953751" description="Prolyl endopeptidase" evidence="5">
    <location>
        <begin position="19"/>
        <end position="744"/>
    </location>
</feature>
<feature type="compositionally biased region" description="Basic residues" evidence="4">
    <location>
        <begin position="33"/>
        <end position="42"/>
    </location>
</feature>
<reference evidence="7" key="1">
    <citation type="submission" date="2023-06" db="EMBL/GenBank/DDBJ databases">
        <title>Survivors Of The Sea: Transcriptome response of Skeletonema marinoi to long-term dormancy.</title>
        <authorList>
            <person name="Pinder M.I.M."/>
            <person name="Kourtchenko O."/>
            <person name="Robertson E.K."/>
            <person name="Larsson T."/>
            <person name="Maumus F."/>
            <person name="Osuna-Cruz C.M."/>
            <person name="Vancaester E."/>
            <person name="Stenow R."/>
            <person name="Vandepoele K."/>
            <person name="Ploug H."/>
            <person name="Bruchert V."/>
            <person name="Godhe A."/>
            <person name="Topel M."/>
        </authorList>
    </citation>
    <scope>NUCLEOTIDE SEQUENCE</scope>
    <source>
        <strain evidence="7">R05AC</strain>
    </source>
</reference>
<dbReference type="Gene3D" id="2.120.10.30">
    <property type="entry name" value="TolB, C-terminal domain"/>
    <property type="match status" value="1"/>
</dbReference>
<evidence type="ECO:0000259" key="6">
    <source>
        <dbReference type="Pfam" id="PF00326"/>
    </source>
</evidence>
<keyword evidence="5" id="KW-0732">Signal</keyword>
<dbReference type="AlphaFoldDB" id="A0AAD8XY02"/>
<sequence length="744" mass="82318">MPNAFIATIVALTGVASAFLPTAPSPTSAVHQRSSHQNHHHLQSSSPLTLLSMVTAKSTTTTSEELIPRQILFGNPENTSPLLSPDGNHLAYLAPSPDGVMNIFIRSNFAAAADENDENELFIAGRMITNSPKRAIRSLAWAYDSSTIFYMQDDDGDENFHLFAVDNATTSVSDDDGIIPTARDLTPGKDVKAQNIFTNYRYPDQILVGTNQRNPKVFDMYRCYYKTGELVLDTINPGDVIGWKVEDVSFEVRAATVRNSVDSSTTVRVRSRAGSIDIDSDDNNEEGDGKDTEWRDVFHYPYGEEGGLINFCPDDGKTGYITSSLGRETTALLKVDMMTGETIEEIYCNEKANVGGITLQRDTKELRAVTYNYARTERVFYDDELEKDYEFLKSTAPDSEMEIGVASRSLDEMKWVVAYSSSSGPTSYVVYDKLKQTVSPLFVSNPKLLPYKFAPMEVVSIPARDGLELVGYLTRAVEKGGPPTPLILLVHGGPWARDYWGFNPQAQWFANRGYATLQVNFRGSTGYGKTFLHKGDKQWGVGDMQHDLTDSVEWAIREGIADKDNICIKGGSYGGYACLAGLTFTPDLYKCGVDIVGPSNIKTLLDSIPDYWAPLRNGMLLKIGDVDGDEEFNKKISPLYHVDKIKAPLLIGQGANDPRVKQSEADQVAFSMTEKGIPVEYVLYPDEGHGFARPENRIDFNGRVEHFLAKHLGGRAEEFAEVEGATARFPLLEKEEEGNQAEEA</sequence>
<evidence type="ECO:0000256" key="4">
    <source>
        <dbReference type="SAM" id="MobiDB-lite"/>
    </source>
</evidence>
<keyword evidence="3" id="KW-0720">Serine protease</keyword>
<evidence type="ECO:0000256" key="1">
    <source>
        <dbReference type="ARBA" id="ARBA00005228"/>
    </source>
</evidence>
<evidence type="ECO:0000313" key="7">
    <source>
        <dbReference type="EMBL" id="KAK1735767.1"/>
    </source>
</evidence>
<organism evidence="7 8">
    <name type="scientific">Skeletonema marinoi</name>
    <dbReference type="NCBI Taxonomy" id="267567"/>
    <lineage>
        <taxon>Eukaryota</taxon>
        <taxon>Sar</taxon>
        <taxon>Stramenopiles</taxon>
        <taxon>Ochrophyta</taxon>
        <taxon>Bacillariophyta</taxon>
        <taxon>Coscinodiscophyceae</taxon>
        <taxon>Thalassiosirophycidae</taxon>
        <taxon>Thalassiosirales</taxon>
        <taxon>Skeletonemataceae</taxon>
        <taxon>Skeletonema</taxon>
        <taxon>Skeletonema marinoi-dohrnii complex</taxon>
    </lineage>
</organism>
<keyword evidence="3" id="KW-0645">Protease</keyword>
<feature type="domain" description="Peptidase S9 prolyl oligopeptidase catalytic" evidence="6">
    <location>
        <begin position="500"/>
        <end position="714"/>
    </location>
</feature>
<dbReference type="Proteomes" id="UP001224775">
    <property type="component" value="Unassembled WGS sequence"/>
</dbReference>
<evidence type="ECO:0000313" key="8">
    <source>
        <dbReference type="Proteomes" id="UP001224775"/>
    </source>
</evidence>